<dbReference type="Proteomes" id="UP001180020">
    <property type="component" value="Unassembled WGS sequence"/>
</dbReference>
<dbReference type="SUPFAM" id="SSF56112">
    <property type="entry name" value="Protein kinase-like (PK-like)"/>
    <property type="match status" value="1"/>
</dbReference>
<dbReference type="EMBL" id="JAUJYO010000002">
    <property type="protein sequence ID" value="KAK1323528.1"/>
    <property type="molecule type" value="Genomic_DNA"/>
</dbReference>
<keyword evidence="2" id="KW-0675">Receptor</keyword>
<reference evidence="2" key="1">
    <citation type="journal article" date="2023" name="Nat. Commun.">
        <title>Diploid and tetraploid genomes of Acorus and the evolution of monocots.</title>
        <authorList>
            <person name="Ma L."/>
            <person name="Liu K.W."/>
            <person name="Li Z."/>
            <person name="Hsiao Y.Y."/>
            <person name="Qi Y."/>
            <person name="Fu T."/>
            <person name="Tang G.D."/>
            <person name="Zhang D."/>
            <person name="Sun W.H."/>
            <person name="Liu D.K."/>
            <person name="Li Y."/>
            <person name="Chen G.Z."/>
            <person name="Liu X.D."/>
            <person name="Liao X.Y."/>
            <person name="Jiang Y.T."/>
            <person name="Yu X."/>
            <person name="Hao Y."/>
            <person name="Huang J."/>
            <person name="Zhao X.W."/>
            <person name="Ke S."/>
            <person name="Chen Y.Y."/>
            <person name="Wu W.L."/>
            <person name="Hsu J.L."/>
            <person name="Lin Y.F."/>
            <person name="Huang M.D."/>
            <person name="Li C.Y."/>
            <person name="Huang L."/>
            <person name="Wang Z.W."/>
            <person name="Zhao X."/>
            <person name="Zhong W.Y."/>
            <person name="Peng D.H."/>
            <person name="Ahmad S."/>
            <person name="Lan S."/>
            <person name="Zhang J.S."/>
            <person name="Tsai W.C."/>
            <person name="Van de Peer Y."/>
            <person name="Liu Z.J."/>
        </authorList>
    </citation>
    <scope>NUCLEOTIDE SEQUENCE</scope>
    <source>
        <strain evidence="2">CP</strain>
    </source>
</reference>
<name>A0AAV9FGC1_ACOCL</name>
<keyword evidence="2" id="KW-0808">Transferase</keyword>
<accession>A0AAV9FGC1</accession>
<gene>
    <name evidence="2" type="primary">PEPR1</name>
    <name evidence="2" type="ORF">QJS10_CPA02g01443</name>
</gene>
<comment type="caution">
    <text evidence="2">The sequence shown here is derived from an EMBL/GenBank/DDBJ whole genome shotgun (WGS) entry which is preliminary data.</text>
</comment>
<keyword evidence="2" id="KW-0418">Kinase</keyword>
<protein>
    <submittedName>
        <fullName evidence="2">Leucine-rich repeat receptor-like protein kinase PEPR1</fullName>
    </submittedName>
</protein>
<keyword evidence="3" id="KW-1185">Reference proteome</keyword>
<dbReference type="PANTHER" id="PTHR48055">
    <property type="entry name" value="LEUCINE-RICH REPEAT RECEPTOR PROTEIN KINASE EMS1"/>
    <property type="match status" value="1"/>
</dbReference>
<evidence type="ECO:0000256" key="1">
    <source>
        <dbReference type="SAM" id="MobiDB-lite"/>
    </source>
</evidence>
<dbReference type="InterPro" id="IPR011009">
    <property type="entry name" value="Kinase-like_dom_sf"/>
</dbReference>
<evidence type="ECO:0000313" key="3">
    <source>
        <dbReference type="Proteomes" id="UP001180020"/>
    </source>
</evidence>
<dbReference type="PANTHER" id="PTHR48055:SF46">
    <property type="entry name" value="LEUCINE-RICH REPEAT SERINE_THREONINE-PROTEIN KINASE 1"/>
    <property type="match status" value="1"/>
</dbReference>
<dbReference type="AlphaFoldDB" id="A0AAV9FGC1"/>
<sequence>MWSRLFSNPGGGVAGAVAKEGGSGRGWRGVADAVAEEGGESPSPSRSVVAAGRSRGRGVRWRQSPSPSDETAFMTRKSKESDVYSYGVVLLEMITRLKAVDPSFPENTDIVSWVNSNLNGGEGHCLDRIVDPGLIREFMGSRDMEEVAKVLSLALRCTAKEAGDRPSMRDVVKQLTDLKMRFSLQE</sequence>
<dbReference type="InterPro" id="IPR051564">
    <property type="entry name" value="LRR_receptor-like_kinase"/>
</dbReference>
<feature type="region of interest" description="Disordered" evidence="1">
    <location>
        <begin position="1"/>
        <end position="76"/>
    </location>
</feature>
<evidence type="ECO:0000313" key="2">
    <source>
        <dbReference type="EMBL" id="KAK1323528.1"/>
    </source>
</evidence>
<organism evidence="2 3">
    <name type="scientific">Acorus calamus</name>
    <name type="common">Sweet flag</name>
    <dbReference type="NCBI Taxonomy" id="4465"/>
    <lineage>
        <taxon>Eukaryota</taxon>
        <taxon>Viridiplantae</taxon>
        <taxon>Streptophyta</taxon>
        <taxon>Embryophyta</taxon>
        <taxon>Tracheophyta</taxon>
        <taxon>Spermatophyta</taxon>
        <taxon>Magnoliopsida</taxon>
        <taxon>Liliopsida</taxon>
        <taxon>Acoraceae</taxon>
        <taxon>Acorus</taxon>
    </lineage>
</organism>
<proteinExistence type="predicted"/>
<dbReference type="GO" id="GO:0016301">
    <property type="term" value="F:kinase activity"/>
    <property type="evidence" value="ECO:0007669"/>
    <property type="project" value="UniProtKB-KW"/>
</dbReference>
<reference evidence="2" key="2">
    <citation type="submission" date="2023-06" db="EMBL/GenBank/DDBJ databases">
        <authorList>
            <person name="Ma L."/>
            <person name="Liu K.-W."/>
            <person name="Li Z."/>
            <person name="Hsiao Y.-Y."/>
            <person name="Qi Y."/>
            <person name="Fu T."/>
            <person name="Tang G."/>
            <person name="Zhang D."/>
            <person name="Sun W.-H."/>
            <person name="Liu D.-K."/>
            <person name="Li Y."/>
            <person name="Chen G.-Z."/>
            <person name="Liu X.-D."/>
            <person name="Liao X.-Y."/>
            <person name="Jiang Y.-T."/>
            <person name="Yu X."/>
            <person name="Hao Y."/>
            <person name="Huang J."/>
            <person name="Zhao X.-W."/>
            <person name="Ke S."/>
            <person name="Chen Y.-Y."/>
            <person name="Wu W.-L."/>
            <person name="Hsu J.-L."/>
            <person name="Lin Y.-F."/>
            <person name="Huang M.-D."/>
            <person name="Li C.-Y."/>
            <person name="Huang L."/>
            <person name="Wang Z.-W."/>
            <person name="Zhao X."/>
            <person name="Zhong W.-Y."/>
            <person name="Peng D.-H."/>
            <person name="Ahmad S."/>
            <person name="Lan S."/>
            <person name="Zhang J.-S."/>
            <person name="Tsai W.-C."/>
            <person name="Van De Peer Y."/>
            <person name="Liu Z.-J."/>
        </authorList>
    </citation>
    <scope>NUCLEOTIDE SEQUENCE</scope>
    <source>
        <strain evidence="2">CP</strain>
        <tissue evidence="2">Leaves</tissue>
    </source>
</reference>
<feature type="compositionally biased region" description="Low complexity" evidence="1">
    <location>
        <begin position="40"/>
        <end position="53"/>
    </location>
</feature>
<dbReference type="Gene3D" id="1.10.510.10">
    <property type="entry name" value="Transferase(Phosphotransferase) domain 1"/>
    <property type="match status" value="1"/>
</dbReference>
<dbReference type="GO" id="GO:0016020">
    <property type="term" value="C:membrane"/>
    <property type="evidence" value="ECO:0007669"/>
    <property type="project" value="TreeGrafter"/>
</dbReference>